<dbReference type="InterPro" id="IPR005124">
    <property type="entry name" value="V-ATPase_G"/>
</dbReference>
<dbReference type="GO" id="GO:0000221">
    <property type="term" value="C:vacuolar proton-transporting V-type ATPase, V1 domain"/>
    <property type="evidence" value="ECO:0007669"/>
    <property type="project" value="TreeGrafter"/>
</dbReference>
<comment type="subunit">
    <text evidence="5">V-ATPase is a heteromultimeric enzyme made up of two complexes: the ATP-hydrolytic V1 complex and the proton translocation V0 complex.</text>
</comment>
<evidence type="ECO:0000256" key="6">
    <source>
        <dbReference type="SAM" id="Coils"/>
    </source>
</evidence>
<evidence type="ECO:0000256" key="5">
    <source>
        <dbReference type="RuleBase" id="RU364019"/>
    </source>
</evidence>
<dbReference type="STRING" id="1408157.A0A1J7J7E0"/>
<dbReference type="FunFam" id="1.20.5.2950:FF:000001">
    <property type="entry name" value="V-type proton ATPase subunit G"/>
    <property type="match status" value="1"/>
</dbReference>
<keyword evidence="4 5" id="KW-0406">Ion transport</keyword>
<accession>A0A1J7J7E0</accession>
<evidence type="ECO:0000313" key="8">
    <source>
        <dbReference type="Proteomes" id="UP000182658"/>
    </source>
</evidence>
<organism evidence="7 8">
    <name type="scientific">Coniochaeta ligniaria NRRL 30616</name>
    <dbReference type="NCBI Taxonomy" id="1408157"/>
    <lineage>
        <taxon>Eukaryota</taxon>
        <taxon>Fungi</taxon>
        <taxon>Dikarya</taxon>
        <taxon>Ascomycota</taxon>
        <taxon>Pezizomycotina</taxon>
        <taxon>Sordariomycetes</taxon>
        <taxon>Sordariomycetidae</taxon>
        <taxon>Coniochaetales</taxon>
        <taxon>Coniochaetaceae</taxon>
        <taxon>Coniochaeta</taxon>
    </lineage>
</organism>
<comment type="function">
    <text evidence="5">Subunit of the V1 complex of vacuolar(H+)-ATPase (V-ATPase), a multisubunit enzyme composed of a peripheral complex (V1) that hydrolyzes ATP and a membrane integral complex (V0) that translocates protons. V-ATPase is responsible for acidifying and maintaining the pH of intracellular compartments and in some cell types, is targeted to the plasma membrane, where it is responsible for acidifying the extracellular environment.</text>
</comment>
<dbReference type="FunCoup" id="A0A1J7J7E0">
    <property type="interactions" value="269"/>
</dbReference>
<proteinExistence type="inferred from homology"/>
<gene>
    <name evidence="7" type="ORF">CONLIGDRAFT_682102</name>
</gene>
<dbReference type="OrthoDB" id="250802at2759"/>
<dbReference type="Pfam" id="PF03179">
    <property type="entry name" value="V-ATPase_G"/>
    <property type="match status" value="1"/>
</dbReference>
<keyword evidence="6" id="KW-0175">Coiled coil</keyword>
<dbReference type="GO" id="GO:0016887">
    <property type="term" value="F:ATP hydrolysis activity"/>
    <property type="evidence" value="ECO:0007669"/>
    <property type="project" value="TreeGrafter"/>
</dbReference>
<protein>
    <recommendedName>
        <fullName evidence="5">V-type proton ATPase subunit G</fullName>
    </recommendedName>
</protein>
<dbReference type="NCBIfam" id="TIGR01147">
    <property type="entry name" value="V_ATP_synt_G"/>
    <property type="match status" value="1"/>
</dbReference>
<keyword evidence="8" id="KW-1185">Reference proteome</keyword>
<dbReference type="AlphaFoldDB" id="A0A1J7J7E0"/>
<reference evidence="7 8" key="1">
    <citation type="submission" date="2016-10" db="EMBL/GenBank/DDBJ databases">
        <title>Draft genome sequence of Coniochaeta ligniaria NRRL30616, a lignocellulolytic fungus for bioabatement of inhibitors in plant biomass hydrolysates.</title>
        <authorList>
            <consortium name="DOE Joint Genome Institute"/>
            <person name="Jimenez D.J."/>
            <person name="Hector R.E."/>
            <person name="Riley R."/>
            <person name="Sun H."/>
            <person name="Grigoriev I.V."/>
            <person name="Van Elsas J.D."/>
            <person name="Nichols N.N."/>
        </authorList>
    </citation>
    <scope>NUCLEOTIDE SEQUENCE [LARGE SCALE GENOMIC DNA]</scope>
    <source>
        <strain evidence="7 8">NRRL 30616</strain>
    </source>
</reference>
<comment type="similarity">
    <text evidence="1 5">Belongs to the V-ATPase G subunit family.</text>
</comment>
<dbReference type="EMBL" id="KV875098">
    <property type="protein sequence ID" value="OIW29193.1"/>
    <property type="molecule type" value="Genomic_DNA"/>
</dbReference>
<dbReference type="Gene3D" id="1.20.5.2950">
    <property type="match status" value="1"/>
</dbReference>
<evidence type="ECO:0000256" key="4">
    <source>
        <dbReference type="ARBA" id="ARBA00023065"/>
    </source>
</evidence>
<evidence type="ECO:0000256" key="2">
    <source>
        <dbReference type="ARBA" id="ARBA00022448"/>
    </source>
</evidence>
<evidence type="ECO:0000256" key="3">
    <source>
        <dbReference type="ARBA" id="ARBA00022781"/>
    </source>
</evidence>
<name>A0A1J7J7E0_9PEZI</name>
<sequence length="194" mass="21509">MTDCGAVDPRQFGCNCAKWDRHLGTAPAVTTIDLEPAITLTQETSAASFAYFPTCSTYQPCALTLSTQSEQLPVTHHGSAQNSAGIQTLLDAEREASKIVQKAREYRTKRVKESRDEAKKEIEAYRAKKEEEFKKFEAEHTQGNKQAEEEANKEAEARIKEIKDAGKKNQDKVVKDLLKAVFEVHPVAPTQAAA</sequence>
<evidence type="ECO:0000313" key="7">
    <source>
        <dbReference type="EMBL" id="OIW29193.1"/>
    </source>
</evidence>
<dbReference type="Proteomes" id="UP000182658">
    <property type="component" value="Unassembled WGS sequence"/>
</dbReference>
<evidence type="ECO:0000256" key="1">
    <source>
        <dbReference type="ARBA" id="ARBA00010066"/>
    </source>
</evidence>
<keyword evidence="3 5" id="KW-0375">Hydrogen ion transport</keyword>
<feature type="coiled-coil region" evidence="6">
    <location>
        <begin position="89"/>
        <end position="172"/>
    </location>
</feature>
<dbReference type="InParanoid" id="A0A1J7J7E0"/>
<dbReference type="PANTHER" id="PTHR12713">
    <property type="entry name" value="VACUOLAR ATP SYNTHASE SUBUNIT G"/>
    <property type="match status" value="1"/>
</dbReference>
<dbReference type="GO" id="GO:0046961">
    <property type="term" value="F:proton-transporting ATPase activity, rotational mechanism"/>
    <property type="evidence" value="ECO:0007669"/>
    <property type="project" value="InterPro"/>
</dbReference>
<keyword evidence="2 5" id="KW-0813">Transport</keyword>
<dbReference type="PANTHER" id="PTHR12713:SF11">
    <property type="entry name" value="V-TYPE PROTON ATPASE SUBUNIT G"/>
    <property type="match status" value="1"/>
</dbReference>